<evidence type="ECO:0000256" key="13">
    <source>
        <dbReference type="SAM" id="MobiDB-lite"/>
    </source>
</evidence>
<comment type="caution">
    <text evidence="15">The sequence shown here is derived from an EMBL/GenBank/DDBJ whole genome shotgun (WGS) entry which is preliminary data.</text>
</comment>
<dbReference type="Pfam" id="PF00772">
    <property type="entry name" value="DnaB"/>
    <property type="match status" value="1"/>
</dbReference>
<evidence type="ECO:0000256" key="9">
    <source>
        <dbReference type="ARBA" id="ARBA00023235"/>
    </source>
</evidence>
<keyword evidence="4 12" id="KW-0547">Nucleotide-binding</keyword>
<evidence type="ECO:0000259" key="14">
    <source>
        <dbReference type="PROSITE" id="PS51199"/>
    </source>
</evidence>
<dbReference type="InterPro" id="IPR036185">
    <property type="entry name" value="DNA_heli_DnaB-like_N_sf"/>
</dbReference>
<dbReference type="InterPro" id="IPR007694">
    <property type="entry name" value="DNA_helicase_DnaB-like_C"/>
</dbReference>
<keyword evidence="3 12" id="KW-0235">DNA replication</keyword>
<proteinExistence type="inferred from homology"/>
<evidence type="ECO:0000256" key="6">
    <source>
        <dbReference type="ARBA" id="ARBA00022806"/>
    </source>
</evidence>
<evidence type="ECO:0000256" key="5">
    <source>
        <dbReference type="ARBA" id="ARBA00022801"/>
    </source>
</evidence>
<dbReference type="NCBIfam" id="TIGR00665">
    <property type="entry name" value="DnaB"/>
    <property type="match status" value="1"/>
</dbReference>
<dbReference type="Gene3D" id="3.40.50.300">
    <property type="entry name" value="P-loop containing nucleotide triphosphate hydrolases"/>
    <property type="match status" value="1"/>
</dbReference>
<dbReference type="GO" id="GO:0005524">
    <property type="term" value="F:ATP binding"/>
    <property type="evidence" value="ECO:0007669"/>
    <property type="project" value="UniProtKB-UniRule"/>
</dbReference>
<evidence type="ECO:0000313" key="16">
    <source>
        <dbReference type="Proteomes" id="UP000019184"/>
    </source>
</evidence>
<dbReference type="SUPFAM" id="SSF52540">
    <property type="entry name" value="P-loop containing nucleoside triphosphate hydrolases"/>
    <property type="match status" value="1"/>
</dbReference>
<dbReference type="SUPFAM" id="SSF48024">
    <property type="entry name" value="N-terminal domain of DnaB helicase"/>
    <property type="match status" value="1"/>
</dbReference>
<name>A0A7U7GEN7_9GAMM</name>
<evidence type="ECO:0000256" key="10">
    <source>
        <dbReference type="ARBA" id="ARBA00048954"/>
    </source>
</evidence>
<evidence type="ECO:0000256" key="7">
    <source>
        <dbReference type="ARBA" id="ARBA00022840"/>
    </source>
</evidence>
<dbReference type="GO" id="GO:0043139">
    <property type="term" value="F:5'-3' DNA helicase activity"/>
    <property type="evidence" value="ECO:0007669"/>
    <property type="project" value="UniProtKB-EC"/>
</dbReference>
<dbReference type="InterPro" id="IPR027417">
    <property type="entry name" value="P-loop_NTPase"/>
</dbReference>
<protein>
    <recommendedName>
        <fullName evidence="11 12">Replicative DNA helicase</fullName>
        <ecNumber evidence="11 12">5.6.2.3</ecNumber>
    </recommendedName>
</protein>
<evidence type="ECO:0000256" key="3">
    <source>
        <dbReference type="ARBA" id="ARBA00022705"/>
    </source>
</evidence>
<keyword evidence="9" id="KW-0413">Isomerase</keyword>
<keyword evidence="16" id="KW-1185">Reference proteome</keyword>
<evidence type="ECO:0000256" key="12">
    <source>
        <dbReference type="RuleBase" id="RU362085"/>
    </source>
</evidence>
<dbReference type="GO" id="GO:0016787">
    <property type="term" value="F:hydrolase activity"/>
    <property type="evidence" value="ECO:0007669"/>
    <property type="project" value="UniProtKB-KW"/>
</dbReference>
<dbReference type="RefSeq" id="WP_051498026.1">
    <property type="nucleotide sequence ID" value="NZ_CBTK010000286.1"/>
</dbReference>
<feature type="region of interest" description="Disordered" evidence="13">
    <location>
        <begin position="441"/>
        <end position="462"/>
    </location>
</feature>
<keyword evidence="8 12" id="KW-0238">DNA-binding</keyword>
<dbReference type="AlphaFoldDB" id="A0A7U7GEN7"/>
<comment type="similarity">
    <text evidence="1 12">Belongs to the helicase family. DnaB subfamily.</text>
</comment>
<dbReference type="Gene3D" id="1.10.860.10">
    <property type="entry name" value="DNAb Helicase, Chain A"/>
    <property type="match status" value="1"/>
</dbReference>
<keyword evidence="6 12" id="KW-0347">Helicase</keyword>
<comment type="catalytic activity">
    <reaction evidence="10 12">
        <text>ATP + H2O = ADP + phosphate + H(+)</text>
        <dbReference type="Rhea" id="RHEA:13065"/>
        <dbReference type="ChEBI" id="CHEBI:15377"/>
        <dbReference type="ChEBI" id="CHEBI:15378"/>
        <dbReference type="ChEBI" id="CHEBI:30616"/>
        <dbReference type="ChEBI" id="CHEBI:43474"/>
        <dbReference type="ChEBI" id="CHEBI:456216"/>
        <dbReference type="EC" id="5.6.2.3"/>
    </reaction>
</comment>
<dbReference type="Pfam" id="PF03796">
    <property type="entry name" value="DnaB_C"/>
    <property type="match status" value="1"/>
</dbReference>
<dbReference type="GO" id="GO:0005829">
    <property type="term" value="C:cytosol"/>
    <property type="evidence" value="ECO:0007669"/>
    <property type="project" value="TreeGrafter"/>
</dbReference>
<feature type="domain" description="SF4 helicase" evidence="14">
    <location>
        <begin position="171"/>
        <end position="438"/>
    </location>
</feature>
<evidence type="ECO:0000313" key="15">
    <source>
        <dbReference type="EMBL" id="CDH46976.1"/>
    </source>
</evidence>
<dbReference type="GO" id="GO:1990077">
    <property type="term" value="C:primosome complex"/>
    <property type="evidence" value="ECO:0007669"/>
    <property type="project" value="UniProtKB-UniRule"/>
</dbReference>
<evidence type="ECO:0000256" key="8">
    <source>
        <dbReference type="ARBA" id="ARBA00023125"/>
    </source>
</evidence>
<dbReference type="Proteomes" id="UP000019184">
    <property type="component" value="Unassembled WGS sequence"/>
</dbReference>
<dbReference type="EMBL" id="CBTK010000286">
    <property type="protein sequence ID" value="CDH46976.1"/>
    <property type="molecule type" value="Genomic_DNA"/>
</dbReference>
<gene>
    <name evidence="15" type="ORF">BN874_690026</name>
</gene>
<reference evidence="15 16" key="1">
    <citation type="journal article" date="2014" name="ISME J.">
        <title>Candidatus Competibacter-lineage genomes retrieved from metagenomes reveal functional metabolic diversity.</title>
        <authorList>
            <person name="McIlroy S.J."/>
            <person name="Albertsen M."/>
            <person name="Andresen E.K."/>
            <person name="Saunders A.M."/>
            <person name="Kristiansen R."/>
            <person name="Stokholm-Bjerregaard M."/>
            <person name="Nielsen K.L."/>
            <person name="Nielsen P.H."/>
        </authorList>
    </citation>
    <scope>NUCLEOTIDE SEQUENCE [LARGE SCALE GENOMIC DNA]</scope>
    <source>
        <strain evidence="15 16">Run_B_J11</strain>
    </source>
</reference>
<keyword evidence="7 12" id="KW-0067">ATP-binding</keyword>
<evidence type="ECO:0000256" key="4">
    <source>
        <dbReference type="ARBA" id="ARBA00022741"/>
    </source>
</evidence>
<dbReference type="InterPro" id="IPR007692">
    <property type="entry name" value="DNA_helicase_DnaB"/>
</dbReference>
<accession>A0A7U7GEN7</accession>
<dbReference type="InterPro" id="IPR016136">
    <property type="entry name" value="DNA_helicase_N/primase_C"/>
</dbReference>
<dbReference type="PANTHER" id="PTHR30153">
    <property type="entry name" value="REPLICATIVE DNA HELICASE DNAB"/>
    <property type="match status" value="1"/>
</dbReference>
<keyword evidence="5 12" id="KW-0378">Hydrolase</keyword>
<sequence length="462" mass="49615">MPELFSREAEQAVIGGLFVSPIAFAEIADRVALSDFAGADHRHIWQAMAALTAEHRPIDILTVAERLERDGLIPGQVDFSYLGLLAHDTPSAANVRTYADLVRGYSKRRQLAVIATQLAALAHSESDVEKAINSAKAALATLESTGKADTLQPLSVALSAVLADLDARANHTPRLLGASTALDAVDRMTDGLQPGRLYVIAGRPSTGKSLIGLQWLWAAVAAGHNGLLATLEMGAKEVAARLLASETPIDHGQLQSARLDEADWGKLAESAAGLMSAALWIDDSPSLSIAELQSRARRLHRQHPLGIVVVDYIGLMTGNKTGSRYDNRAQEVGQISGGLKALARELNCPVVALAQLNRDLEQRTNKRPIMADLRESGSIEQDADVIGFLYRDELYDEASLDKGCAELIFRKNRQGKIGTVPLKFEGQFCRFSALAGGLPSQNAPAAPKKGKGFRKGGDYVDY</sequence>
<dbReference type="GO" id="GO:0003677">
    <property type="term" value="F:DNA binding"/>
    <property type="evidence" value="ECO:0007669"/>
    <property type="project" value="UniProtKB-UniRule"/>
</dbReference>
<dbReference type="PANTHER" id="PTHR30153:SF2">
    <property type="entry name" value="REPLICATIVE DNA HELICASE"/>
    <property type="match status" value="1"/>
</dbReference>
<keyword evidence="2 12" id="KW-0639">Primosome</keyword>
<evidence type="ECO:0000256" key="1">
    <source>
        <dbReference type="ARBA" id="ARBA00008428"/>
    </source>
</evidence>
<evidence type="ECO:0000256" key="11">
    <source>
        <dbReference type="NCBIfam" id="TIGR00665"/>
    </source>
</evidence>
<dbReference type="PROSITE" id="PS51199">
    <property type="entry name" value="SF4_HELICASE"/>
    <property type="match status" value="1"/>
</dbReference>
<organism evidence="15 16">
    <name type="scientific">Candidatus Contendobacter odensis Run_B_J11</name>
    <dbReference type="NCBI Taxonomy" id="1400861"/>
    <lineage>
        <taxon>Bacteria</taxon>
        <taxon>Pseudomonadati</taxon>
        <taxon>Pseudomonadota</taxon>
        <taxon>Gammaproteobacteria</taxon>
        <taxon>Candidatus Competibacteraceae</taxon>
        <taxon>Candidatus Contendibacter</taxon>
    </lineage>
</organism>
<comment type="function">
    <text evidence="12">The main replicative DNA helicase, it participates in initiation and elongation during chromosome replication. Travels ahead of the DNA replisome, separating dsDNA into templates for DNA synthesis. A processive ATP-dependent 5'-3' DNA helicase it has DNA-dependent ATPase activity.</text>
</comment>
<dbReference type="OrthoDB" id="9773982at2"/>
<dbReference type="EC" id="5.6.2.3" evidence="11 12"/>
<dbReference type="CDD" id="cd00984">
    <property type="entry name" value="DnaB_C"/>
    <property type="match status" value="1"/>
</dbReference>
<dbReference type="InterPro" id="IPR007693">
    <property type="entry name" value="DNA_helicase_DnaB-like_N"/>
</dbReference>
<dbReference type="GO" id="GO:0006269">
    <property type="term" value="P:DNA replication, synthesis of primer"/>
    <property type="evidence" value="ECO:0007669"/>
    <property type="project" value="UniProtKB-UniRule"/>
</dbReference>
<evidence type="ECO:0000256" key="2">
    <source>
        <dbReference type="ARBA" id="ARBA00022515"/>
    </source>
</evidence>